<dbReference type="GO" id="GO:0006260">
    <property type="term" value="P:DNA replication"/>
    <property type="evidence" value="ECO:0007669"/>
    <property type="project" value="UniProtKB-UniRule"/>
</dbReference>
<keyword evidence="13" id="KW-1185">Reference proteome</keyword>
<evidence type="ECO:0000256" key="4">
    <source>
        <dbReference type="ARBA" id="ARBA00022490"/>
    </source>
</evidence>
<dbReference type="NCBIfam" id="TIGR00611">
    <property type="entry name" value="recf"/>
    <property type="match status" value="1"/>
</dbReference>
<dbReference type="SUPFAM" id="SSF52540">
    <property type="entry name" value="P-loop containing nucleoside triphosphate hydrolases"/>
    <property type="match status" value="1"/>
</dbReference>
<organism evidence="12 13">
    <name type="scientific">Treponema bryantii</name>
    <dbReference type="NCBI Taxonomy" id="163"/>
    <lineage>
        <taxon>Bacteria</taxon>
        <taxon>Pseudomonadati</taxon>
        <taxon>Spirochaetota</taxon>
        <taxon>Spirochaetia</taxon>
        <taxon>Spirochaetales</taxon>
        <taxon>Treponemataceae</taxon>
        <taxon>Treponema</taxon>
    </lineage>
</organism>
<gene>
    <name evidence="9" type="primary">recF</name>
    <name evidence="12" type="ORF">SAMN04487977_10665</name>
</gene>
<accession>A0A1H9H674</accession>
<dbReference type="Pfam" id="PF02463">
    <property type="entry name" value="SMC_N"/>
    <property type="match status" value="1"/>
</dbReference>
<dbReference type="InterPro" id="IPR003395">
    <property type="entry name" value="RecF/RecN/SMC_N"/>
</dbReference>
<dbReference type="GO" id="GO:0005524">
    <property type="term" value="F:ATP binding"/>
    <property type="evidence" value="ECO:0007669"/>
    <property type="project" value="UniProtKB-UniRule"/>
</dbReference>
<comment type="similarity">
    <text evidence="2 9 10">Belongs to the RecF family.</text>
</comment>
<evidence type="ECO:0000256" key="3">
    <source>
        <dbReference type="ARBA" id="ARBA00020170"/>
    </source>
</evidence>
<comment type="function">
    <text evidence="9 10">The RecF protein is involved in DNA metabolism; it is required for DNA replication and normal SOS inducibility. RecF binds preferentially to single-stranded, linear DNA. It also seems to bind ATP.</text>
</comment>
<dbReference type="GO" id="GO:0006302">
    <property type="term" value="P:double-strand break repair"/>
    <property type="evidence" value="ECO:0007669"/>
    <property type="project" value="TreeGrafter"/>
</dbReference>
<keyword evidence="9 10" id="KW-0227">DNA damage</keyword>
<feature type="binding site" evidence="9">
    <location>
        <begin position="30"/>
        <end position="37"/>
    </location>
    <ligand>
        <name>ATP</name>
        <dbReference type="ChEBI" id="CHEBI:30616"/>
    </ligand>
</feature>
<dbReference type="AlphaFoldDB" id="A0A1H9H674"/>
<evidence type="ECO:0000256" key="9">
    <source>
        <dbReference type="HAMAP-Rule" id="MF_00365"/>
    </source>
</evidence>
<dbReference type="GO" id="GO:0009432">
    <property type="term" value="P:SOS response"/>
    <property type="evidence" value="ECO:0007669"/>
    <property type="project" value="UniProtKB-UniRule"/>
</dbReference>
<dbReference type="STRING" id="163.SAMN04487775_101169"/>
<dbReference type="InterPro" id="IPR027417">
    <property type="entry name" value="P-loop_NTPase"/>
</dbReference>
<evidence type="ECO:0000256" key="5">
    <source>
        <dbReference type="ARBA" id="ARBA00022705"/>
    </source>
</evidence>
<evidence type="ECO:0000256" key="6">
    <source>
        <dbReference type="ARBA" id="ARBA00022741"/>
    </source>
</evidence>
<evidence type="ECO:0000256" key="7">
    <source>
        <dbReference type="ARBA" id="ARBA00022840"/>
    </source>
</evidence>
<dbReference type="eggNOG" id="COG1195">
    <property type="taxonomic scope" value="Bacteria"/>
</dbReference>
<keyword evidence="7 9" id="KW-0067">ATP-binding</keyword>
<dbReference type="InterPro" id="IPR001238">
    <property type="entry name" value="DNA-binding_RecF"/>
</dbReference>
<protein>
    <recommendedName>
        <fullName evidence="3 9">DNA replication and repair protein RecF</fullName>
    </recommendedName>
</protein>
<dbReference type="Proteomes" id="UP000182360">
    <property type="component" value="Unassembled WGS sequence"/>
</dbReference>
<dbReference type="GO" id="GO:0000731">
    <property type="term" value="P:DNA synthesis involved in DNA repair"/>
    <property type="evidence" value="ECO:0007669"/>
    <property type="project" value="TreeGrafter"/>
</dbReference>
<dbReference type="InterPro" id="IPR042174">
    <property type="entry name" value="RecF_2"/>
</dbReference>
<keyword evidence="9 10" id="KW-0742">SOS response</keyword>
<feature type="domain" description="RecF/RecN/SMC N-terminal" evidence="11">
    <location>
        <begin position="9"/>
        <end position="361"/>
    </location>
</feature>
<evidence type="ECO:0000256" key="2">
    <source>
        <dbReference type="ARBA" id="ARBA00008016"/>
    </source>
</evidence>
<keyword evidence="4 9" id="KW-0963">Cytoplasm</keyword>
<dbReference type="EMBL" id="FOFU01000006">
    <property type="protein sequence ID" value="SEQ57856.1"/>
    <property type="molecule type" value="Genomic_DNA"/>
</dbReference>
<keyword evidence="6 9" id="KW-0547">Nucleotide-binding</keyword>
<dbReference type="InterPro" id="IPR018078">
    <property type="entry name" value="DNA-binding_RecF_CS"/>
</dbReference>
<dbReference type="RefSeq" id="WP_074644094.1">
    <property type="nucleotide sequence ID" value="NZ_FOFU01000006.1"/>
</dbReference>
<dbReference type="OrthoDB" id="9803889at2"/>
<evidence type="ECO:0000256" key="1">
    <source>
        <dbReference type="ARBA" id="ARBA00004496"/>
    </source>
</evidence>
<evidence type="ECO:0000259" key="11">
    <source>
        <dbReference type="Pfam" id="PF02463"/>
    </source>
</evidence>
<comment type="subcellular location">
    <subcellularLocation>
        <location evidence="1 9 10">Cytoplasm</location>
    </subcellularLocation>
</comment>
<reference evidence="12 13" key="1">
    <citation type="submission" date="2016-10" db="EMBL/GenBank/DDBJ databases">
        <authorList>
            <person name="de Groot N.N."/>
        </authorList>
    </citation>
    <scope>NUCLEOTIDE SEQUENCE [LARGE SCALE GENOMIC DNA]</scope>
    <source>
        <strain evidence="12 13">B25</strain>
    </source>
</reference>
<keyword evidence="5 9" id="KW-0235">DNA replication</keyword>
<dbReference type="GO" id="GO:0003697">
    <property type="term" value="F:single-stranded DNA binding"/>
    <property type="evidence" value="ECO:0007669"/>
    <property type="project" value="UniProtKB-UniRule"/>
</dbReference>
<dbReference type="Gene3D" id="1.20.1050.90">
    <property type="entry name" value="RecF/RecN/SMC, N-terminal domain"/>
    <property type="match status" value="1"/>
</dbReference>
<proteinExistence type="inferred from homology"/>
<dbReference type="PANTHER" id="PTHR32182:SF0">
    <property type="entry name" value="DNA REPLICATION AND REPAIR PROTEIN RECF"/>
    <property type="match status" value="1"/>
</dbReference>
<dbReference type="GO" id="GO:0005737">
    <property type="term" value="C:cytoplasm"/>
    <property type="evidence" value="ECO:0007669"/>
    <property type="project" value="UniProtKB-SubCell"/>
</dbReference>
<dbReference type="PROSITE" id="PS00618">
    <property type="entry name" value="RECF_2"/>
    <property type="match status" value="1"/>
</dbReference>
<evidence type="ECO:0000313" key="13">
    <source>
        <dbReference type="Proteomes" id="UP000182360"/>
    </source>
</evidence>
<dbReference type="HAMAP" id="MF_00365">
    <property type="entry name" value="RecF"/>
    <property type="match status" value="1"/>
</dbReference>
<evidence type="ECO:0000256" key="8">
    <source>
        <dbReference type="ARBA" id="ARBA00023125"/>
    </source>
</evidence>
<evidence type="ECO:0000256" key="10">
    <source>
        <dbReference type="RuleBase" id="RU000578"/>
    </source>
</evidence>
<dbReference type="PANTHER" id="PTHR32182">
    <property type="entry name" value="DNA REPLICATION AND REPAIR PROTEIN RECF"/>
    <property type="match status" value="1"/>
</dbReference>
<dbReference type="Gene3D" id="3.40.50.300">
    <property type="entry name" value="P-loop containing nucleotide triphosphate hydrolases"/>
    <property type="match status" value="1"/>
</dbReference>
<evidence type="ECO:0000313" key="12">
    <source>
        <dbReference type="EMBL" id="SEQ57856.1"/>
    </source>
</evidence>
<keyword evidence="8 9" id="KW-0238">DNA-binding</keyword>
<name>A0A1H9H674_9SPIR</name>
<keyword evidence="9 10" id="KW-0234">DNA repair</keyword>
<sequence length="366" mass="43024">MPFLYQTFYNFRNLKNDKIDLSNREVYFVGENGQGKSNILESLYYASYGISFRTHVDSQIVKKGEKDFSVNSMFKKDEGDIQRVSVIFENNKKRIEKNGKKIQDRKELINTIPCILFCHDDLRFATGEPEARRFFIDQSLTLYDSTYIDDLRNYKKVLKSRNLILKNHQYDVLDVLDSQLVQYGLVIQEKRKKAIFLFNQIFGKVFEEITGIEGLSINYHPSWKELDADGQKIFPASQDILNLLLTNRERDKNLETTLSGPHRDRIDFVKDHHLFIPTASTGQCRLISLLLRVAQSIYYTRATGLRPVLLMDDVLLELDPDKRAKLTEMLPEYDQLFCTFLPGEPYERYMHDTTKVYKIRQGEWYE</sequence>